<evidence type="ECO:0000256" key="2">
    <source>
        <dbReference type="PROSITE-ProRule" id="PRU00335"/>
    </source>
</evidence>
<dbReference type="Gene3D" id="1.10.357.10">
    <property type="entry name" value="Tetracycline Repressor, domain 2"/>
    <property type="match status" value="1"/>
</dbReference>
<dbReference type="GO" id="GO:0003677">
    <property type="term" value="F:DNA binding"/>
    <property type="evidence" value="ECO:0007669"/>
    <property type="project" value="UniProtKB-UniRule"/>
</dbReference>
<organism evidence="5 6">
    <name type="scientific">Klenkia taihuensis</name>
    <dbReference type="NCBI Taxonomy" id="1225127"/>
    <lineage>
        <taxon>Bacteria</taxon>
        <taxon>Bacillati</taxon>
        <taxon>Actinomycetota</taxon>
        <taxon>Actinomycetes</taxon>
        <taxon>Geodermatophilales</taxon>
        <taxon>Geodermatophilaceae</taxon>
        <taxon>Klenkia</taxon>
    </lineage>
</organism>
<keyword evidence="6" id="KW-1185">Reference proteome</keyword>
<proteinExistence type="predicted"/>
<dbReference type="InterPro" id="IPR001647">
    <property type="entry name" value="HTH_TetR"/>
</dbReference>
<dbReference type="PROSITE" id="PS01081">
    <property type="entry name" value="HTH_TETR_1"/>
    <property type="match status" value="1"/>
</dbReference>
<dbReference type="Proteomes" id="UP000199022">
    <property type="component" value="Unassembled WGS sequence"/>
</dbReference>
<evidence type="ECO:0000259" key="4">
    <source>
        <dbReference type="PROSITE" id="PS50977"/>
    </source>
</evidence>
<protein>
    <submittedName>
        <fullName evidence="5">Transcriptional regulator, TetR family</fullName>
    </submittedName>
</protein>
<dbReference type="PROSITE" id="PS50977">
    <property type="entry name" value="HTH_TETR_2"/>
    <property type="match status" value="1"/>
</dbReference>
<dbReference type="SUPFAM" id="SSF46689">
    <property type="entry name" value="Homeodomain-like"/>
    <property type="match status" value="1"/>
</dbReference>
<dbReference type="InterPro" id="IPR009057">
    <property type="entry name" value="Homeodomain-like_sf"/>
</dbReference>
<evidence type="ECO:0000313" key="5">
    <source>
        <dbReference type="EMBL" id="SFC33554.1"/>
    </source>
</evidence>
<dbReference type="Pfam" id="PF00440">
    <property type="entry name" value="TetR_N"/>
    <property type="match status" value="1"/>
</dbReference>
<evidence type="ECO:0000256" key="3">
    <source>
        <dbReference type="SAM" id="MobiDB-lite"/>
    </source>
</evidence>
<dbReference type="AlphaFoldDB" id="A0A1I1IBK3"/>
<dbReference type="EMBL" id="FOMD01000001">
    <property type="protein sequence ID" value="SFC33554.1"/>
    <property type="molecule type" value="Genomic_DNA"/>
</dbReference>
<dbReference type="InterPro" id="IPR023772">
    <property type="entry name" value="DNA-bd_HTH_TetR-type_CS"/>
</dbReference>
<gene>
    <name evidence="5" type="ORF">SAMN05661030_0705</name>
</gene>
<feature type="region of interest" description="Disordered" evidence="3">
    <location>
        <begin position="1"/>
        <end position="39"/>
    </location>
</feature>
<feature type="DNA-binding region" description="H-T-H motif" evidence="2">
    <location>
        <begin position="63"/>
        <end position="82"/>
    </location>
</feature>
<keyword evidence="1 2" id="KW-0238">DNA-binding</keyword>
<evidence type="ECO:0000313" key="6">
    <source>
        <dbReference type="Proteomes" id="UP000199022"/>
    </source>
</evidence>
<reference evidence="6" key="1">
    <citation type="submission" date="2016-10" db="EMBL/GenBank/DDBJ databases">
        <authorList>
            <person name="Varghese N."/>
            <person name="Submissions S."/>
        </authorList>
    </citation>
    <scope>NUCLEOTIDE SEQUENCE [LARGE SCALE GENOMIC DNA]</scope>
    <source>
        <strain evidence="6">DSM 45962</strain>
    </source>
</reference>
<feature type="domain" description="HTH tetR-type" evidence="4">
    <location>
        <begin position="40"/>
        <end position="100"/>
    </location>
</feature>
<dbReference type="Gene3D" id="1.10.10.60">
    <property type="entry name" value="Homeodomain-like"/>
    <property type="match status" value="1"/>
</dbReference>
<sequence>MVSPTADPSPKGRAPSPRARPERRPPSDPGPVRGGRPRDEELTTRLLAVAVDVLAEGGLSLLTIERVASRAGAGRAGVYRRWPDMPHLAADAVRTCSLVPRAPSTASLAGDLATVLHPWTRDLDRGERAAAALLGEARTSLVVQGALDEVVRWPLSGVLARVVGAERARGRAVPTRREGTADRVLRALWWSRYVDQPDPLSGREVEALVGQVFVPLLDVR</sequence>
<name>A0A1I1IBK3_9ACTN</name>
<accession>A0A1I1IBK3</accession>
<evidence type="ECO:0000256" key="1">
    <source>
        <dbReference type="ARBA" id="ARBA00023125"/>
    </source>
</evidence>